<gene>
    <name evidence="1" type="ORF">NIASO_19915</name>
</gene>
<reference evidence="1 2" key="1">
    <citation type="submission" date="2013-12" db="EMBL/GenBank/DDBJ databases">
        <authorList>
            <consortium name="DOE Joint Genome Institute"/>
            <person name="Eisen J."/>
            <person name="Huntemann M."/>
            <person name="Han J."/>
            <person name="Chen A."/>
            <person name="Kyrpides N."/>
            <person name="Mavromatis K."/>
            <person name="Markowitz V."/>
            <person name="Palaniappan K."/>
            <person name="Ivanova N."/>
            <person name="Schaumberg A."/>
            <person name="Pati A."/>
            <person name="Liolios K."/>
            <person name="Nordberg H.P."/>
            <person name="Cantor M.N."/>
            <person name="Hua S.X."/>
            <person name="Woyke T."/>
        </authorList>
    </citation>
    <scope>NUCLEOTIDE SEQUENCE [LARGE SCALE GENOMIC DNA]</scope>
    <source>
        <strain evidence="2">DSM 19437</strain>
    </source>
</reference>
<dbReference type="KEGG" id="nso:NIASO_19915"/>
<name>W0F9C6_9BACT</name>
<dbReference type="Proteomes" id="UP000003586">
    <property type="component" value="Chromosome"/>
</dbReference>
<dbReference type="HOGENOM" id="CLU_2936912_0_0_10"/>
<accession>W0F9C6</accession>
<dbReference type="AlphaFoldDB" id="W0F9C6"/>
<evidence type="ECO:0000313" key="2">
    <source>
        <dbReference type="Proteomes" id="UP000003586"/>
    </source>
</evidence>
<protein>
    <submittedName>
        <fullName evidence="1">Uncharacterized protein</fullName>
    </submittedName>
</protein>
<organism evidence="1 2">
    <name type="scientific">Niabella soli DSM 19437</name>
    <dbReference type="NCBI Taxonomy" id="929713"/>
    <lineage>
        <taxon>Bacteria</taxon>
        <taxon>Pseudomonadati</taxon>
        <taxon>Bacteroidota</taxon>
        <taxon>Chitinophagia</taxon>
        <taxon>Chitinophagales</taxon>
        <taxon>Chitinophagaceae</taxon>
        <taxon>Niabella</taxon>
    </lineage>
</organism>
<proteinExistence type="predicted"/>
<dbReference type="EMBL" id="CP007035">
    <property type="protein sequence ID" value="AHF18079.1"/>
    <property type="molecule type" value="Genomic_DNA"/>
</dbReference>
<evidence type="ECO:0000313" key="1">
    <source>
        <dbReference type="EMBL" id="AHF18079.1"/>
    </source>
</evidence>
<dbReference type="STRING" id="929713.NIASO_19915"/>
<sequence>MTVLGFHAEAQWDADAKGFAEGNRDATKNFRHVDLGGDISTKSCSRKVHPWMLIPEQCFY</sequence>
<keyword evidence="2" id="KW-1185">Reference proteome</keyword>